<dbReference type="RefSeq" id="WP_248861965.1">
    <property type="nucleotide sequence ID" value="NZ_CP086322.1"/>
</dbReference>
<organism evidence="2 3">
    <name type="scientific">Streptomyces halobius</name>
    <dbReference type="NCBI Taxonomy" id="2879846"/>
    <lineage>
        <taxon>Bacteria</taxon>
        <taxon>Bacillati</taxon>
        <taxon>Actinomycetota</taxon>
        <taxon>Actinomycetes</taxon>
        <taxon>Kitasatosporales</taxon>
        <taxon>Streptomycetaceae</taxon>
        <taxon>Streptomyces</taxon>
    </lineage>
</organism>
<name>A0ABY4M176_9ACTN</name>
<feature type="compositionally biased region" description="Basic and acidic residues" evidence="1">
    <location>
        <begin position="453"/>
        <end position="467"/>
    </location>
</feature>
<keyword evidence="3" id="KW-1185">Reference proteome</keyword>
<evidence type="ECO:0000313" key="3">
    <source>
        <dbReference type="Proteomes" id="UP000830115"/>
    </source>
</evidence>
<dbReference type="EMBL" id="CP086322">
    <property type="protein sequence ID" value="UQA91172.1"/>
    <property type="molecule type" value="Genomic_DNA"/>
</dbReference>
<evidence type="ECO:0000256" key="1">
    <source>
        <dbReference type="SAM" id="MobiDB-lite"/>
    </source>
</evidence>
<gene>
    <name evidence="2" type="ORF">K9S39_04065</name>
</gene>
<protein>
    <submittedName>
        <fullName evidence="2">ISAzo13 family transposase</fullName>
    </submittedName>
</protein>
<reference evidence="2" key="1">
    <citation type="submission" date="2021-10" db="EMBL/GenBank/DDBJ databases">
        <title>Streptomyces nigrumlapis sp.nov.,an antimicrobial producing actinobacterium isolated from Black Gobi rocks.</title>
        <authorList>
            <person name="Wen Y."/>
            <person name="Zhang W."/>
            <person name="Liu X.G."/>
        </authorList>
    </citation>
    <scope>NUCLEOTIDE SEQUENCE</scope>
    <source>
        <strain evidence="2">ST13-2-2</strain>
    </source>
</reference>
<accession>A0ABY4M176</accession>
<dbReference type="Proteomes" id="UP000830115">
    <property type="component" value="Chromosome"/>
</dbReference>
<proteinExistence type="predicted"/>
<evidence type="ECO:0000313" key="2">
    <source>
        <dbReference type="EMBL" id="UQA91172.1"/>
    </source>
</evidence>
<feature type="region of interest" description="Disordered" evidence="1">
    <location>
        <begin position="453"/>
        <end position="473"/>
    </location>
</feature>
<sequence length="564" mass="62273">MGRPEGIEAVLAAKFEALFPHLDERQRRLAIGAEARSLGHGGIRLVARAAGVREGTVSRGVAELESGEALLGRVRRMGGGRKRAVDLDPGLRGALLALVEPDERGDPMSPLRWTTKSTRRLAAELTRQGHRVSADTVAALLREEGFSLQGNAKTIEGAQHPDRDAQFRYINERAKEFQAAGDPVVSVDTKKKEIVGNYKNTGREWRREGEPVRVRTHDFPDADLGKAIPYGIYDLAADAGWVSVGTDHDTAAFAVASIRRWWHAAGHAAYPHSRRLLITADAGGSNGYRTRAWKFELAALAVKTGLEITVCHFPPGTSKWNRIEHRLFSHITMNWRGRPLTSHDVIVNSISATTTRTGLTVRAELDTAAYATGVRVSNGQMAVLPLDRHEWHGDWNYSLRPEEHRRDGIPPIPPQLEPGPGRAWLLHPALTGVDHDQWDQLIGELAVAREAQREEDLHQRRGGERQKTPAAGLYTGRRPGLTLVDRLLATLLYQRFKLPQVVIAPLFAVTPVTLNRAISQTRRLLRHIGHTIEPAETQLATLDELIGLAAHLGIPTPKIKTASY</sequence>
<dbReference type="NCBIfam" id="NF033519">
    <property type="entry name" value="transpos_ISAzo13"/>
    <property type="match status" value="1"/>
</dbReference>
<dbReference type="Pfam" id="PF07592">
    <property type="entry name" value="DDE_Tnp_ISAZ013"/>
    <property type="match status" value="1"/>
</dbReference>
<dbReference type="InterPro" id="IPR011518">
    <property type="entry name" value="Transposase_36"/>
</dbReference>